<organism evidence="1 2">
    <name type="scientific">Mesorhizobium plurifarium</name>
    <dbReference type="NCBI Taxonomy" id="69974"/>
    <lineage>
        <taxon>Bacteria</taxon>
        <taxon>Pseudomonadati</taxon>
        <taxon>Pseudomonadota</taxon>
        <taxon>Alphaproteobacteria</taxon>
        <taxon>Hyphomicrobiales</taxon>
        <taxon>Phyllobacteriaceae</taxon>
        <taxon>Mesorhizobium</taxon>
    </lineage>
</organism>
<proteinExistence type="predicted"/>
<gene>
    <name evidence="1" type="ORF">MPL1032_190176</name>
</gene>
<dbReference type="Proteomes" id="UP000182888">
    <property type="component" value="Unassembled WGS sequence"/>
</dbReference>
<sequence length="69" mass="7893">MSPHLFLPLRIFALRLIHCARYNLSLQELTRLEHQLIIMVESEGFAKQSCAGPAPQSSRQWVIELFVGT</sequence>
<evidence type="ECO:0000313" key="2">
    <source>
        <dbReference type="Proteomes" id="UP000182888"/>
    </source>
</evidence>
<dbReference type="EMBL" id="CCND01000011">
    <property type="protein sequence ID" value="CDX54611.1"/>
    <property type="molecule type" value="Genomic_DNA"/>
</dbReference>
<protein>
    <submittedName>
        <fullName evidence="1">Uncharacterized protein</fullName>
    </submittedName>
</protein>
<reference evidence="2" key="1">
    <citation type="submission" date="2014-08" db="EMBL/GenBank/DDBJ databases">
        <authorList>
            <person name="Edwards T."/>
        </authorList>
    </citation>
    <scope>NUCLEOTIDE SEQUENCE [LARGE SCALE GENOMIC DNA]</scope>
</reference>
<accession>A0A0K2VVP0</accession>
<name>A0A0K2VVP0_MESPL</name>
<dbReference type="AlphaFoldDB" id="A0A0K2VVP0"/>
<evidence type="ECO:0000313" key="1">
    <source>
        <dbReference type="EMBL" id="CDX54611.1"/>
    </source>
</evidence>